<dbReference type="Proteomes" id="UP001165083">
    <property type="component" value="Unassembled WGS sequence"/>
</dbReference>
<sequence length="179" mass="19862">MPISRALVVERLPRAQATLARGDMALLLRSVTSVAAKRASACALADAAASATSVRGFASKKDKKKGKKGGDDANFEQMLRAIKGQYPDAYVHQEEKQRHQEIGRRFNAMTSIEHNHFMRDVQTKIDLKWEAINALPAELQAEAMEIDDAPVPEERGIATWTPPIPGFRRYTDEGEEAMN</sequence>
<proteinExistence type="predicted"/>
<reference evidence="2" key="1">
    <citation type="submission" date="2023-04" db="EMBL/GenBank/DDBJ databases">
        <title>Phytophthora lilii NBRC 32176.</title>
        <authorList>
            <person name="Ichikawa N."/>
            <person name="Sato H."/>
            <person name="Tonouchi N."/>
        </authorList>
    </citation>
    <scope>NUCLEOTIDE SEQUENCE</scope>
    <source>
        <strain evidence="2">NBRC 32176</strain>
    </source>
</reference>
<dbReference type="PANTHER" id="PTHR13359:SF2">
    <property type="entry name" value="LARGE RIBOSOMAL SUBUNIT PROTEIN ML40"/>
    <property type="match status" value="1"/>
</dbReference>
<gene>
    <name evidence="2" type="ORF">Plil01_000035000</name>
</gene>
<accession>A0A9W6TBY0</accession>
<dbReference type="GO" id="GO:0005762">
    <property type="term" value="C:mitochondrial large ribosomal subunit"/>
    <property type="evidence" value="ECO:0007669"/>
    <property type="project" value="InterPro"/>
</dbReference>
<evidence type="ECO:0000313" key="3">
    <source>
        <dbReference type="Proteomes" id="UP001165083"/>
    </source>
</evidence>
<dbReference type="InterPro" id="IPR039145">
    <property type="entry name" value="Ribosomal_mL40_metazoa/plant"/>
</dbReference>
<feature type="region of interest" description="Disordered" evidence="1">
    <location>
        <begin position="155"/>
        <end position="179"/>
    </location>
</feature>
<protein>
    <submittedName>
        <fullName evidence="2">Unnamed protein product</fullName>
    </submittedName>
</protein>
<name>A0A9W6TBY0_9STRA</name>
<dbReference type="EMBL" id="BSXW01000010">
    <property type="protein sequence ID" value="GMF09450.1"/>
    <property type="molecule type" value="Genomic_DNA"/>
</dbReference>
<evidence type="ECO:0000313" key="2">
    <source>
        <dbReference type="EMBL" id="GMF09450.1"/>
    </source>
</evidence>
<dbReference type="PANTHER" id="PTHR13359">
    <property type="entry name" value="39S RIBOSOMAL PROTEIN L40, MITOCHONDRIAL"/>
    <property type="match status" value="1"/>
</dbReference>
<dbReference type="OrthoDB" id="64875at2759"/>
<dbReference type="AlphaFoldDB" id="A0A9W6TBY0"/>
<organism evidence="2 3">
    <name type="scientific">Phytophthora lilii</name>
    <dbReference type="NCBI Taxonomy" id="2077276"/>
    <lineage>
        <taxon>Eukaryota</taxon>
        <taxon>Sar</taxon>
        <taxon>Stramenopiles</taxon>
        <taxon>Oomycota</taxon>
        <taxon>Peronosporomycetes</taxon>
        <taxon>Peronosporales</taxon>
        <taxon>Peronosporaceae</taxon>
        <taxon>Phytophthora</taxon>
    </lineage>
</organism>
<comment type="caution">
    <text evidence="2">The sequence shown here is derived from an EMBL/GenBank/DDBJ whole genome shotgun (WGS) entry which is preliminary data.</text>
</comment>
<evidence type="ECO:0000256" key="1">
    <source>
        <dbReference type="SAM" id="MobiDB-lite"/>
    </source>
</evidence>
<keyword evidence="3" id="KW-1185">Reference proteome</keyword>